<protein>
    <submittedName>
        <fullName evidence="2">Uncharacterized protein</fullName>
    </submittedName>
</protein>
<accession>A0A0C1R1N6</accession>
<comment type="caution">
    <text evidence="2">The sequence shown here is derived from an EMBL/GenBank/DDBJ whole genome shotgun (WGS) entry which is preliminary data.</text>
</comment>
<reference evidence="1" key="2">
    <citation type="submission" date="2019-11" db="EMBL/GenBank/DDBJ databases">
        <title>Improved Assembly of Tolypothrix boutellei genome.</title>
        <authorList>
            <person name="Sarangi A.N."/>
            <person name="Mukherjee M."/>
            <person name="Ghosh S."/>
            <person name="Singh D."/>
            <person name="Das A."/>
            <person name="Kant S."/>
            <person name="Prusty A."/>
            <person name="Tripathy S."/>
        </authorList>
    </citation>
    <scope>NUCLEOTIDE SEQUENCE</scope>
    <source>
        <strain evidence="1">VB521301</strain>
    </source>
</reference>
<dbReference type="AlphaFoldDB" id="A0A0C1R1N6"/>
<evidence type="ECO:0000313" key="2">
    <source>
        <dbReference type="EMBL" id="KIE11519.1"/>
    </source>
</evidence>
<proteinExistence type="predicted"/>
<dbReference type="Proteomes" id="UP000029738">
    <property type="component" value="Unassembled WGS sequence"/>
</dbReference>
<gene>
    <name evidence="2" type="ORF">DA73_0219700</name>
    <name evidence="1" type="ORF">DA73_0400015505</name>
</gene>
<evidence type="ECO:0000313" key="1">
    <source>
        <dbReference type="EMBL" id="KAF3886729.1"/>
    </source>
</evidence>
<reference evidence="2" key="1">
    <citation type="journal article" date="2015" name="Genome Announc.">
        <title>Draft Genome Sequence of Tolypothrix boutellei Strain VB521301.</title>
        <authorList>
            <person name="Chandrababunaidu M.M."/>
            <person name="Singh D."/>
            <person name="Sen D."/>
            <person name="Bhan S."/>
            <person name="Das S."/>
            <person name="Gupta A."/>
            <person name="Adhikary S.P."/>
            <person name="Tripathy S."/>
        </authorList>
    </citation>
    <scope>NUCLEOTIDE SEQUENCE</scope>
    <source>
        <strain evidence="2">VB521301</strain>
    </source>
</reference>
<keyword evidence="3" id="KW-1185">Reference proteome</keyword>
<dbReference type="EMBL" id="JHEG04000001">
    <property type="protein sequence ID" value="KAF3886729.1"/>
    <property type="molecule type" value="Genomic_DNA"/>
</dbReference>
<dbReference type="OrthoDB" id="467199at2"/>
<evidence type="ECO:0000313" key="3">
    <source>
        <dbReference type="Proteomes" id="UP000029738"/>
    </source>
</evidence>
<sequence>MEVLKLTTKTDEAGYLNINIPTQLTAVEVNVVVVLNPVTAVSKQNFKYDFSDLVGRLNWEGDAVTMQRNLRDEW</sequence>
<dbReference type="EMBL" id="JHEG02000048">
    <property type="protein sequence ID" value="KIE11519.1"/>
    <property type="molecule type" value="Genomic_DNA"/>
</dbReference>
<dbReference type="STRING" id="1479485.DA73_0219700"/>
<name>A0A0C1R1N6_9CYAN</name>
<organism evidence="2">
    <name type="scientific">Tolypothrix bouteillei VB521301</name>
    <dbReference type="NCBI Taxonomy" id="1479485"/>
    <lineage>
        <taxon>Bacteria</taxon>
        <taxon>Bacillati</taxon>
        <taxon>Cyanobacteriota</taxon>
        <taxon>Cyanophyceae</taxon>
        <taxon>Nostocales</taxon>
        <taxon>Tolypothrichaceae</taxon>
        <taxon>Tolypothrix</taxon>
    </lineage>
</organism>
<dbReference type="RefSeq" id="WP_038077519.1">
    <property type="nucleotide sequence ID" value="NZ_JHEG04000001.1"/>
</dbReference>